<name>A0A382IYY2_9ZZZZ</name>
<evidence type="ECO:0000313" key="1">
    <source>
        <dbReference type="EMBL" id="SVC03801.1"/>
    </source>
</evidence>
<accession>A0A382IYY2</accession>
<dbReference type="EMBL" id="UINC01069996">
    <property type="protein sequence ID" value="SVC03801.1"/>
    <property type="molecule type" value="Genomic_DNA"/>
</dbReference>
<gene>
    <name evidence="1" type="ORF">METZ01_LOCUS256655</name>
</gene>
<reference evidence="1" key="1">
    <citation type="submission" date="2018-05" db="EMBL/GenBank/DDBJ databases">
        <authorList>
            <person name="Lanie J.A."/>
            <person name="Ng W.-L."/>
            <person name="Kazmierczak K.M."/>
            <person name="Andrzejewski T.M."/>
            <person name="Davidsen T.M."/>
            <person name="Wayne K.J."/>
            <person name="Tettelin H."/>
            <person name="Glass J.I."/>
            <person name="Rusch D."/>
            <person name="Podicherti R."/>
            <person name="Tsui H.-C.T."/>
            <person name="Winkler M.E."/>
        </authorList>
    </citation>
    <scope>NUCLEOTIDE SEQUENCE</scope>
</reference>
<protein>
    <submittedName>
        <fullName evidence="1">Uncharacterized protein</fullName>
    </submittedName>
</protein>
<organism evidence="1">
    <name type="scientific">marine metagenome</name>
    <dbReference type="NCBI Taxonomy" id="408172"/>
    <lineage>
        <taxon>unclassified sequences</taxon>
        <taxon>metagenomes</taxon>
        <taxon>ecological metagenomes</taxon>
    </lineage>
</organism>
<feature type="non-terminal residue" evidence="1">
    <location>
        <position position="92"/>
    </location>
</feature>
<dbReference type="AlphaFoldDB" id="A0A382IYY2"/>
<proteinExistence type="predicted"/>
<sequence length="92" mass="9487">MEQNIRKFGVFVATLALIASVLVMPNASAGDGDLSMTVEGDNGLTSYGAKYGRANFIGSISSTSVDADEDLTITASFDSESGWDSNDASVGV</sequence>